<dbReference type="PANTHER" id="PTHR43685">
    <property type="entry name" value="GLYCOSYLTRANSFERASE"/>
    <property type="match status" value="1"/>
</dbReference>
<dbReference type="Proteomes" id="UP000244450">
    <property type="component" value="Unassembled WGS sequence"/>
</dbReference>
<dbReference type="OrthoDB" id="9801954at2"/>
<reference evidence="4 5" key="1">
    <citation type="submission" date="2018-04" db="EMBL/GenBank/DDBJ databases">
        <title>Chitinophaga fuyangensis sp. nov., isolated from soil in a chemical factory.</title>
        <authorList>
            <person name="Chen K."/>
        </authorList>
    </citation>
    <scope>NUCLEOTIDE SEQUENCE [LARGE SCALE GENOMIC DNA]</scope>
    <source>
        <strain evidence="4 5">LY-1</strain>
    </source>
</reference>
<feature type="domain" description="Glycosyltransferase 2-like" evidence="2">
    <location>
        <begin position="10"/>
        <end position="132"/>
    </location>
</feature>
<protein>
    <submittedName>
        <fullName evidence="4">Glycosyl transferase family 2</fullName>
    </submittedName>
</protein>
<evidence type="ECO:0000313" key="5">
    <source>
        <dbReference type="Proteomes" id="UP000244450"/>
    </source>
</evidence>
<dbReference type="AlphaFoldDB" id="A0A2T7BPV5"/>
<name>A0A2T7BPV5_9BACT</name>
<sequence>MENRNITVGILISTYNWPRALDCVLNSLLHQTRPAHEILIADDGSGKETEEVINKYRRLFKVPVKHVWHEDKGFRKSTILNKAMQQAESDYIIQIDGDIILHHRFVHDHLVNARPQRFVQGSRVLLDDSRTREAIEHKLCSFAFFGKGINNRLNALRIPFLSALIKADPESSNNIKACNLAFWRKDYVAVNGYDNLFTGWGFEDHEFAARLINSGIKKERLKLAAVCYHLNHNINSKNWVESNERIYHETLISKRRMSANGLAQC</sequence>
<evidence type="ECO:0000259" key="2">
    <source>
        <dbReference type="Pfam" id="PF00535"/>
    </source>
</evidence>
<evidence type="ECO:0000256" key="1">
    <source>
        <dbReference type="ARBA" id="ARBA00022679"/>
    </source>
</evidence>
<dbReference type="RefSeq" id="WP_108686316.1">
    <property type="nucleotide sequence ID" value="NZ_QCYK01000001.1"/>
</dbReference>
<dbReference type="CDD" id="cd06420">
    <property type="entry name" value="GT2_Chondriotin_Pol_N"/>
    <property type="match status" value="1"/>
</dbReference>
<dbReference type="SUPFAM" id="SSF53448">
    <property type="entry name" value="Nucleotide-diphospho-sugar transferases"/>
    <property type="match status" value="1"/>
</dbReference>
<dbReference type="Pfam" id="PF00535">
    <property type="entry name" value="Glycos_transf_2"/>
    <property type="match status" value="1"/>
</dbReference>
<evidence type="ECO:0000313" key="4">
    <source>
        <dbReference type="EMBL" id="PUZ29679.1"/>
    </source>
</evidence>
<gene>
    <name evidence="4" type="ORF">DCC81_09640</name>
</gene>
<feature type="domain" description="Galactosyltransferase C-terminal" evidence="3">
    <location>
        <begin position="172"/>
        <end position="232"/>
    </location>
</feature>
<dbReference type="EMBL" id="QCYK01000001">
    <property type="protein sequence ID" value="PUZ29679.1"/>
    <property type="molecule type" value="Genomic_DNA"/>
</dbReference>
<proteinExistence type="predicted"/>
<dbReference type="InterPro" id="IPR050834">
    <property type="entry name" value="Glycosyltransf_2"/>
</dbReference>
<comment type="caution">
    <text evidence="4">The sequence shown here is derived from an EMBL/GenBank/DDBJ whole genome shotgun (WGS) entry which is preliminary data.</text>
</comment>
<dbReference type="Pfam" id="PF02709">
    <property type="entry name" value="Glyco_transf_7C"/>
    <property type="match status" value="1"/>
</dbReference>
<keyword evidence="1 4" id="KW-0808">Transferase</keyword>
<keyword evidence="5" id="KW-1185">Reference proteome</keyword>
<dbReference type="InterPro" id="IPR027791">
    <property type="entry name" value="Galactosyl_T_C"/>
</dbReference>
<dbReference type="InterPro" id="IPR001173">
    <property type="entry name" value="Glyco_trans_2-like"/>
</dbReference>
<dbReference type="PANTHER" id="PTHR43685:SF3">
    <property type="entry name" value="SLR2126 PROTEIN"/>
    <property type="match status" value="1"/>
</dbReference>
<evidence type="ECO:0000259" key="3">
    <source>
        <dbReference type="Pfam" id="PF02709"/>
    </source>
</evidence>
<organism evidence="4 5">
    <name type="scientific">Chitinophaga parva</name>
    <dbReference type="NCBI Taxonomy" id="2169414"/>
    <lineage>
        <taxon>Bacteria</taxon>
        <taxon>Pseudomonadati</taxon>
        <taxon>Bacteroidota</taxon>
        <taxon>Chitinophagia</taxon>
        <taxon>Chitinophagales</taxon>
        <taxon>Chitinophagaceae</taxon>
        <taxon>Chitinophaga</taxon>
    </lineage>
</organism>
<dbReference type="Gene3D" id="3.90.550.10">
    <property type="entry name" value="Spore Coat Polysaccharide Biosynthesis Protein SpsA, Chain A"/>
    <property type="match status" value="1"/>
</dbReference>
<accession>A0A2T7BPV5</accession>
<dbReference type="InterPro" id="IPR029044">
    <property type="entry name" value="Nucleotide-diphossugar_trans"/>
</dbReference>
<dbReference type="GO" id="GO:0016740">
    <property type="term" value="F:transferase activity"/>
    <property type="evidence" value="ECO:0007669"/>
    <property type="project" value="UniProtKB-KW"/>
</dbReference>